<proteinExistence type="predicted"/>
<dbReference type="AlphaFoldDB" id="A0A9X1V547"/>
<dbReference type="Proteomes" id="UP001139226">
    <property type="component" value="Unassembled WGS sequence"/>
</dbReference>
<sequence>MDRRESLKTLLIGGAGSSLLLSCRLDDTTDVSQITDIKEREFDYGRTPEEAAHDEKLMDDKFYTEAEIATIAVLADIIIPGDGEYPPASETGVTDFIEFITKDIPEHKTPMRGGLKWLSHETYKRYEKEFIDCSKEEQIEIVEDIAYPEEVKPELSQGANFFSRIRNLVTTGYFTSKEGIEYLGYMGNRPNVWDGVPEDVLKKHGMEYDEKTLKRSIKPEERNDIADWSNYEV</sequence>
<comment type="caution">
    <text evidence="1">The sequence shown here is derived from an EMBL/GenBank/DDBJ whole genome shotgun (WGS) entry which is preliminary data.</text>
</comment>
<dbReference type="RefSeq" id="WP_240714536.1">
    <property type="nucleotide sequence ID" value="NZ_JAKVTV010000005.1"/>
</dbReference>
<accession>A0A9X1V547</accession>
<name>A0A9X1V547_9FLAO</name>
<organism evidence="1 2">
    <name type="scientific">Christiangramia lutea</name>
    <dbReference type="NCBI Taxonomy" id="1607951"/>
    <lineage>
        <taxon>Bacteria</taxon>
        <taxon>Pseudomonadati</taxon>
        <taxon>Bacteroidota</taxon>
        <taxon>Flavobacteriia</taxon>
        <taxon>Flavobacteriales</taxon>
        <taxon>Flavobacteriaceae</taxon>
        <taxon>Christiangramia</taxon>
    </lineage>
</organism>
<protein>
    <submittedName>
        <fullName evidence="1">Gluconate 2-dehydrogenase subunit 3 family protein</fullName>
    </submittedName>
</protein>
<keyword evidence="2" id="KW-1185">Reference proteome</keyword>
<dbReference type="InterPro" id="IPR027056">
    <property type="entry name" value="Gluconate_2DH_su3"/>
</dbReference>
<evidence type="ECO:0000313" key="2">
    <source>
        <dbReference type="Proteomes" id="UP001139226"/>
    </source>
</evidence>
<dbReference type="EMBL" id="JAKVTV010000005">
    <property type="protein sequence ID" value="MCH4824374.1"/>
    <property type="molecule type" value="Genomic_DNA"/>
</dbReference>
<dbReference type="Pfam" id="PF13618">
    <property type="entry name" value="Gluconate_2-dh3"/>
    <property type="match status" value="1"/>
</dbReference>
<dbReference type="PROSITE" id="PS51257">
    <property type="entry name" value="PROKAR_LIPOPROTEIN"/>
    <property type="match status" value="1"/>
</dbReference>
<evidence type="ECO:0000313" key="1">
    <source>
        <dbReference type="EMBL" id="MCH4824374.1"/>
    </source>
</evidence>
<reference evidence="1" key="1">
    <citation type="submission" date="2022-03" db="EMBL/GenBank/DDBJ databases">
        <title>Gramella crocea sp. nov., isolated from activated sludge of a seafood processing plant.</title>
        <authorList>
            <person name="Zhang X."/>
        </authorList>
    </citation>
    <scope>NUCLEOTIDE SEQUENCE</scope>
    <source>
        <strain evidence="1">YJ019</strain>
    </source>
</reference>
<gene>
    <name evidence="1" type="ORF">ML462_14470</name>
</gene>